<accession>A0ABS5P6A7</accession>
<dbReference type="PANTHER" id="PTHR43777:SF1">
    <property type="entry name" value="MOLYBDENUM COFACTOR CYTIDYLYLTRANSFERASE"/>
    <property type="match status" value="1"/>
</dbReference>
<dbReference type="Gene3D" id="3.90.550.10">
    <property type="entry name" value="Spore Coat Polysaccharide Biosynthesis Protein SpsA, Chain A"/>
    <property type="match status" value="1"/>
</dbReference>
<comment type="caution">
    <text evidence="2">The sequence shown here is derived from an EMBL/GenBank/DDBJ whole genome shotgun (WGS) entry which is preliminary data.</text>
</comment>
<dbReference type="InterPro" id="IPR029044">
    <property type="entry name" value="Nucleotide-diphossugar_trans"/>
</dbReference>
<evidence type="ECO:0000313" key="3">
    <source>
        <dbReference type="Proteomes" id="UP000722625"/>
    </source>
</evidence>
<evidence type="ECO:0000259" key="1">
    <source>
        <dbReference type="Pfam" id="PF12804"/>
    </source>
</evidence>
<evidence type="ECO:0000313" key="2">
    <source>
        <dbReference type="EMBL" id="MBS7229651.1"/>
    </source>
</evidence>
<dbReference type="CDD" id="cd04182">
    <property type="entry name" value="GT_2_like_f"/>
    <property type="match status" value="1"/>
</dbReference>
<proteinExistence type="predicted"/>
<dbReference type="PANTHER" id="PTHR43777">
    <property type="entry name" value="MOLYBDENUM COFACTOR CYTIDYLYLTRANSFERASE"/>
    <property type="match status" value="1"/>
</dbReference>
<organism evidence="2 3">
    <name type="scientific">Flavobacterium psychroterrae</name>
    <dbReference type="NCBI Taxonomy" id="2133767"/>
    <lineage>
        <taxon>Bacteria</taxon>
        <taxon>Pseudomonadati</taxon>
        <taxon>Bacteroidota</taxon>
        <taxon>Flavobacteriia</taxon>
        <taxon>Flavobacteriales</taxon>
        <taxon>Flavobacteriaceae</taxon>
        <taxon>Flavobacterium</taxon>
    </lineage>
</organism>
<reference evidence="2 3" key="1">
    <citation type="journal article" date="2018" name="Int. J. Syst. Evol. Microbiol.">
        <title>Flavobacterium chryseum sp. nov. and Flavobacterium psychroterrae sp. nov., novel environmental bacteria isolated from Antarctica.</title>
        <authorList>
            <person name="Kralova S."/>
            <person name="Svec P."/>
            <person name="Busse H.J."/>
            <person name="Stankova E."/>
            <person name="Vaczi P."/>
            <person name="Sedlacek I."/>
        </authorList>
    </citation>
    <scope>NUCLEOTIDE SEQUENCE [LARGE SCALE GENOMIC DNA]</scope>
    <source>
        <strain evidence="2 3">CCM 8827</strain>
    </source>
</reference>
<name>A0ABS5P6A7_9FLAO</name>
<dbReference type="SUPFAM" id="SSF53448">
    <property type="entry name" value="Nucleotide-diphospho-sugar transferases"/>
    <property type="match status" value="1"/>
</dbReference>
<gene>
    <name evidence="2" type="ORF">KHA90_01325</name>
</gene>
<sequence length="196" mass="21534">MKDITGIVILAAGNSSRLGQPKQLLSYKNSSLIQNTISEASLIQNSAIIVVTGANHELVEKEITASKTTIIFNPDWESGMSSSISKGLSQLLHLYPEVEKCIFTVCDQPFVTTSIFENLISEHSTTNIGIVASSYSDTLGTPVLFHKKYFNELLKLKGQEGAKKIINKFLDDTASISFEKGNIDIDTQEDYLKLIS</sequence>
<dbReference type="RefSeq" id="WP_213294058.1">
    <property type="nucleotide sequence ID" value="NZ_JAGYVZ010000001.1"/>
</dbReference>
<dbReference type="InterPro" id="IPR025877">
    <property type="entry name" value="MobA-like_NTP_Trfase"/>
</dbReference>
<dbReference type="Proteomes" id="UP000722625">
    <property type="component" value="Unassembled WGS sequence"/>
</dbReference>
<dbReference type="EMBL" id="JAGYVZ010000001">
    <property type="protein sequence ID" value="MBS7229651.1"/>
    <property type="molecule type" value="Genomic_DNA"/>
</dbReference>
<feature type="domain" description="MobA-like NTP transferase" evidence="1">
    <location>
        <begin position="8"/>
        <end position="168"/>
    </location>
</feature>
<protein>
    <submittedName>
        <fullName evidence="2">Nucleotidyltransferase family protein</fullName>
    </submittedName>
</protein>
<dbReference type="Pfam" id="PF12804">
    <property type="entry name" value="NTP_transf_3"/>
    <property type="match status" value="1"/>
</dbReference>
<keyword evidence="3" id="KW-1185">Reference proteome</keyword>